<dbReference type="SUPFAM" id="SSF46785">
    <property type="entry name" value="Winged helix' DNA-binding domain"/>
    <property type="match status" value="1"/>
</dbReference>
<dbReference type="Gene3D" id="3.40.190.290">
    <property type="match status" value="1"/>
</dbReference>
<name>A0A6N7VY11_ACIFE</name>
<keyword evidence="4" id="KW-0804">Transcription</keyword>
<reference evidence="6 7" key="1">
    <citation type="submission" date="2019-08" db="EMBL/GenBank/DDBJ databases">
        <title>In-depth cultivation of the pig gut microbiome towards novel bacterial diversity and tailored functional studies.</title>
        <authorList>
            <person name="Wylensek D."/>
            <person name="Hitch T.C.A."/>
            <person name="Clavel T."/>
        </authorList>
    </citation>
    <scope>NUCLEOTIDE SEQUENCE [LARGE SCALE GENOMIC DNA]</scope>
    <source>
        <strain evidence="6 7">WCA-389-WT-5B</strain>
    </source>
</reference>
<dbReference type="PANTHER" id="PTHR30419">
    <property type="entry name" value="HTH-TYPE TRANSCRIPTIONAL REGULATOR YBHD"/>
    <property type="match status" value="1"/>
</dbReference>
<dbReference type="PROSITE" id="PS50931">
    <property type="entry name" value="HTH_LYSR"/>
    <property type="match status" value="1"/>
</dbReference>
<dbReference type="InterPro" id="IPR050950">
    <property type="entry name" value="HTH-type_LysR_regulators"/>
</dbReference>
<dbReference type="GO" id="GO:0003677">
    <property type="term" value="F:DNA binding"/>
    <property type="evidence" value="ECO:0007669"/>
    <property type="project" value="UniProtKB-KW"/>
</dbReference>
<keyword evidence="2" id="KW-0805">Transcription regulation</keyword>
<dbReference type="OrthoDB" id="63123at2"/>
<evidence type="ECO:0000259" key="5">
    <source>
        <dbReference type="PROSITE" id="PS50931"/>
    </source>
</evidence>
<dbReference type="GO" id="GO:0003700">
    <property type="term" value="F:DNA-binding transcription factor activity"/>
    <property type="evidence" value="ECO:0007669"/>
    <property type="project" value="InterPro"/>
</dbReference>
<dbReference type="AlphaFoldDB" id="A0A6N7VY11"/>
<dbReference type="PANTHER" id="PTHR30419:SF8">
    <property type="entry name" value="NITROGEN ASSIMILATION TRANSCRIPTIONAL ACTIVATOR-RELATED"/>
    <property type="match status" value="1"/>
</dbReference>
<dbReference type="CDD" id="cd05466">
    <property type="entry name" value="PBP2_LTTR_substrate"/>
    <property type="match status" value="1"/>
</dbReference>
<sequence length="311" mass="35736">MDTRLIEHILKIAEEKSITKAAEKLFLTQSALNQQLLHLEHELGTPLFKRSKVNWGPTRAGEIYLEGAREMLRVKQNTYSQISDLTHGYTGTIRVGMTPVRGPDMFIHVYPAFHKEYPNLVVVPYELNVFQMQKLVTAGDLDLGFMTLFGSQRDDNEYEDLYEEDILIAVPEDWKLEGELPAAEGQRPRLPLLALKDRPIILLRKQTTMRPVLDRLFRARQMVPRILFDTANPATILEMVRAGICCGIVAESTTRGFEQGIRYYAFENPLHWNVAVSYPKGAFLNQAEKLFIQQAREYWIKKAKAKVQSKE</sequence>
<gene>
    <name evidence="6" type="ORF">FX155_05200</name>
</gene>
<protein>
    <submittedName>
        <fullName evidence="6">LysR family transcriptional regulator</fullName>
    </submittedName>
</protein>
<proteinExistence type="inferred from homology"/>
<dbReference type="InterPro" id="IPR000847">
    <property type="entry name" value="LysR_HTH_N"/>
</dbReference>
<dbReference type="PRINTS" id="PR00039">
    <property type="entry name" value="HTHLYSR"/>
</dbReference>
<comment type="similarity">
    <text evidence="1">Belongs to the LysR transcriptional regulatory family.</text>
</comment>
<feature type="domain" description="HTH lysR-type" evidence="5">
    <location>
        <begin position="1"/>
        <end position="58"/>
    </location>
</feature>
<dbReference type="EMBL" id="VULN01000006">
    <property type="protein sequence ID" value="MSS81991.1"/>
    <property type="molecule type" value="Genomic_DNA"/>
</dbReference>
<evidence type="ECO:0000313" key="7">
    <source>
        <dbReference type="Proteomes" id="UP000441455"/>
    </source>
</evidence>
<dbReference type="RefSeq" id="WP_154487973.1">
    <property type="nucleotide sequence ID" value="NZ_VULN01000006.1"/>
</dbReference>
<evidence type="ECO:0000256" key="2">
    <source>
        <dbReference type="ARBA" id="ARBA00023015"/>
    </source>
</evidence>
<accession>A0A6N7VY11</accession>
<dbReference type="GO" id="GO:0005829">
    <property type="term" value="C:cytosol"/>
    <property type="evidence" value="ECO:0007669"/>
    <property type="project" value="TreeGrafter"/>
</dbReference>
<dbReference type="InterPro" id="IPR005119">
    <property type="entry name" value="LysR_subst-bd"/>
</dbReference>
<keyword evidence="3" id="KW-0238">DNA-binding</keyword>
<dbReference type="Pfam" id="PF03466">
    <property type="entry name" value="LysR_substrate"/>
    <property type="match status" value="1"/>
</dbReference>
<evidence type="ECO:0000313" key="6">
    <source>
        <dbReference type="EMBL" id="MSS81991.1"/>
    </source>
</evidence>
<evidence type="ECO:0000256" key="3">
    <source>
        <dbReference type="ARBA" id="ARBA00023125"/>
    </source>
</evidence>
<dbReference type="InterPro" id="IPR036390">
    <property type="entry name" value="WH_DNA-bd_sf"/>
</dbReference>
<organism evidence="6 7">
    <name type="scientific">Acidaminococcus fermentans</name>
    <dbReference type="NCBI Taxonomy" id="905"/>
    <lineage>
        <taxon>Bacteria</taxon>
        <taxon>Bacillati</taxon>
        <taxon>Bacillota</taxon>
        <taxon>Negativicutes</taxon>
        <taxon>Acidaminococcales</taxon>
        <taxon>Acidaminococcaceae</taxon>
        <taxon>Acidaminococcus</taxon>
    </lineage>
</organism>
<dbReference type="Pfam" id="PF00126">
    <property type="entry name" value="HTH_1"/>
    <property type="match status" value="1"/>
</dbReference>
<dbReference type="Proteomes" id="UP000441455">
    <property type="component" value="Unassembled WGS sequence"/>
</dbReference>
<evidence type="ECO:0000256" key="1">
    <source>
        <dbReference type="ARBA" id="ARBA00009437"/>
    </source>
</evidence>
<dbReference type="SUPFAM" id="SSF53850">
    <property type="entry name" value="Periplasmic binding protein-like II"/>
    <property type="match status" value="1"/>
</dbReference>
<dbReference type="Gene3D" id="1.10.10.10">
    <property type="entry name" value="Winged helix-like DNA-binding domain superfamily/Winged helix DNA-binding domain"/>
    <property type="match status" value="1"/>
</dbReference>
<comment type="caution">
    <text evidence="6">The sequence shown here is derived from an EMBL/GenBank/DDBJ whole genome shotgun (WGS) entry which is preliminary data.</text>
</comment>
<evidence type="ECO:0000256" key="4">
    <source>
        <dbReference type="ARBA" id="ARBA00023163"/>
    </source>
</evidence>
<dbReference type="InterPro" id="IPR036388">
    <property type="entry name" value="WH-like_DNA-bd_sf"/>
</dbReference>